<feature type="chain" id="PRO_5039303258" evidence="1">
    <location>
        <begin position="24"/>
        <end position="179"/>
    </location>
</feature>
<accession>A0A9D9DV61</accession>
<evidence type="ECO:0000313" key="2">
    <source>
        <dbReference type="EMBL" id="MBO8434574.1"/>
    </source>
</evidence>
<dbReference type="EMBL" id="JADIMX010000085">
    <property type="protein sequence ID" value="MBO8434574.1"/>
    <property type="molecule type" value="Genomic_DNA"/>
</dbReference>
<gene>
    <name evidence="2" type="ORF">IAC55_04545</name>
</gene>
<reference evidence="2" key="2">
    <citation type="journal article" date="2021" name="PeerJ">
        <title>Extensive microbial diversity within the chicken gut microbiome revealed by metagenomics and culture.</title>
        <authorList>
            <person name="Gilroy R."/>
            <person name="Ravi A."/>
            <person name="Getino M."/>
            <person name="Pursley I."/>
            <person name="Horton D.L."/>
            <person name="Alikhan N.F."/>
            <person name="Baker D."/>
            <person name="Gharbi K."/>
            <person name="Hall N."/>
            <person name="Watson M."/>
            <person name="Adriaenssens E.M."/>
            <person name="Foster-Nyarko E."/>
            <person name="Jarju S."/>
            <person name="Secka A."/>
            <person name="Antonio M."/>
            <person name="Oren A."/>
            <person name="Chaudhuri R.R."/>
            <person name="La Ragione R."/>
            <person name="Hildebrand F."/>
            <person name="Pallen M.J."/>
        </authorList>
    </citation>
    <scope>NUCLEOTIDE SEQUENCE</scope>
    <source>
        <strain evidence="2">F6-4510</strain>
    </source>
</reference>
<organism evidence="2 3">
    <name type="scientific">Candidatus Fimicola merdigallinarum</name>
    <dbReference type="NCBI Taxonomy" id="2840819"/>
    <lineage>
        <taxon>Bacteria</taxon>
        <taxon>Bacillati</taxon>
        <taxon>Bacillota</taxon>
        <taxon>Clostridia</taxon>
        <taxon>Lachnospirales</taxon>
        <taxon>Lachnospiraceae</taxon>
        <taxon>Lachnospiraceae incertae sedis</taxon>
        <taxon>Candidatus Fimicola</taxon>
    </lineage>
</organism>
<evidence type="ECO:0000256" key="1">
    <source>
        <dbReference type="SAM" id="SignalP"/>
    </source>
</evidence>
<comment type="caution">
    <text evidence="2">The sequence shown here is derived from an EMBL/GenBank/DDBJ whole genome shotgun (WGS) entry which is preliminary data.</text>
</comment>
<dbReference type="Proteomes" id="UP000823611">
    <property type="component" value="Unassembled WGS sequence"/>
</dbReference>
<evidence type="ECO:0000313" key="3">
    <source>
        <dbReference type="Proteomes" id="UP000823611"/>
    </source>
</evidence>
<sequence length="179" mass="20252">MLAILLLLLCSVGGSIVLTSATASSGRLVDLRSREKDYYSVTSSARVIKDELKDESYKRYRDVLEVEPVGLMKEFLKKASDYVYDYNISRGDTGFEDRPVYTNEWEIKSSDSAVNDVKAKFYMYNDYSIEILLSSGSYSCKLEVPAVKTTYPESIMISPELIDTRETVEVIWSEGVVTK</sequence>
<dbReference type="AlphaFoldDB" id="A0A9D9DV61"/>
<feature type="signal peptide" evidence="1">
    <location>
        <begin position="1"/>
        <end position="23"/>
    </location>
</feature>
<protein>
    <submittedName>
        <fullName evidence="2">Uncharacterized protein</fullName>
    </submittedName>
</protein>
<name>A0A9D9DV61_9FIRM</name>
<keyword evidence="1" id="KW-0732">Signal</keyword>
<reference evidence="2" key="1">
    <citation type="submission" date="2020-10" db="EMBL/GenBank/DDBJ databases">
        <authorList>
            <person name="Gilroy R."/>
        </authorList>
    </citation>
    <scope>NUCLEOTIDE SEQUENCE</scope>
    <source>
        <strain evidence="2">F6-4510</strain>
    </source>
</reference>
<proteinExistence type="predicted"/>